<evidence type="ECO:0000313" key="2">
    <source>
        <dbReference type="WBParaSite" id="JU765_v2.g10727.t1"/>
    </source>
</evidence>
<organism evidence="1 2">
    <name type="scientific">Panagrolaimus sp. JU765</name>
    <dbReference type="NCBI Taxonomy" id="591449"/>
    <lineage>
        <taxon>Eukaryota</taxon>
        <taxon>Metazoa</taxon>
        <taxon>Ecdysozoa</taxon>
        <taxon>Nematoda</taxon>
        <taxon>Chromadorea</taxon>
        <taxon>Rhabditida</taxon>
        <taxon>Tylenchina</taxon>
        <taxon>Panagrolaimomorpha</taxon>
        <taxon>Panagrolaimoidea</taxon>
        <taxon>Panagrolaimidae</taxon>
        <taxon>Panagrolaimus</taxon>
    </lineage>
</organism>
<dbReference type="WBParaSite" id="JU765_v2.g10727.t1">
    <property type="protein sequence ID" value="JU765_v2.g10727.t1"/>
    <property type="gene ID" value="JU765_v2.g10727"/>
</dbReference>
<accession>A0AC34PWQ3</accession>
<sequence length="307" mass="35528">MANMDYFPFMDLPLVAQDLIVDKFIQSNEFKDRKQLLLTSTYCKWLVERAKPKQIHAARLAFGDEILVVQLASENILFQNPEEIAQFLKLVKFLSIDGLSHFIYYGFFSPLKDLWINAMEFLKEIFLIIGPDTFDFYMEILPKLPLIQSAILCDFDTKEHFFQVMDCFQRFPIVRSSAQGMDDEVLKYIASKSDALNPLEELLFSQYGTTVDGIESFLKTATFANNALITVEFEMEVAEFEQMLGKVGQFEKNVISNDIFTKYDLKSGIKVVETSNNHSEIQSVGIRANFYKLTENFDIFLNMDDWL</sequence>
<proteinExistence type="predicted"/>
<name>A0AC34PWQ3_9BILA</name>
<dbReference type="Proteomes" id="UP000887576">
    <property type="component" value="Unplaced"/>
</dbReference>
<protein>
    <submittedName>
        <fullName evidence="2">F-box domain-containing protein</fullName>
    </submittedName>
</protein>
<evidence type="ECO:0000313" key="1">
    <source>
        <dbReference type="Proteomes" id="UP000887576"/>
    </source>
</evidence>
<reference evidence="2" key="1">
    <citation type="submission" date="2022-11" db="UniProtKB">
        <authorList>
            <consortium name="WormBaseParasite"/>
        </authorList>
    </citation>
    <scope>IDENTIFICATION</scope>
</reference>